<sequence length="516" mass="56385">MSAEVAAPVMFPTSSSRRLQRGTRYSAVPENHHQQQQQQPVPSLYNLDSAFQLQEYIAQLVKRDPYDIEAIVRLPNAQASQQEQNDPSSSSVAQDGPEVDQSCWVYEHLRRLAQDLTYPLITLLQNECTRQSCPEMKAGEWLYLCVAHGNGGAMEQCCAIDYILHTLDAATALLNSSRNFPSRIAIPVTSTRHFSSLARRLSRIFAHAYFHHRELFEQAEAENALYERFLGLVRHFGLVQAEFLVIDWDNRPPRKHRTADEGYQASASSDQYQLDAHAETGGAQPRTLLARDNGPPDSGGASLATSSEDAALMASPSGGSLGRRRTDTMYLADDSTLAALDSVLSGEADVSTLDFDAVPKEATNDENELEMVESVDPFKDENQISADADQGAEPQTVPEDLVIDGDDSNVPDVEDVVPQAEPDTGPEEEEGSAENDVSWPTAEDLDKEAAEASEAGQIREDVSLEPVSTPATEDPSEPKAEGEEESASADVETLEEERKAKLEELAGTPPTGDAEP</sequence>
<feature type="binding site" evidence="1">
    <location>
        <position position="128"/>
    </location>
    <ligand>
        <name>Zn(2+)</name>
        <dbReference type="ChEBI" id="CHEBI:29105"/>
    </ligand>
</feature>
<feature type="compositionally biased region" description="Acidic residues" evidence="2">
    <location>
        <begin position="401"/>
        <end position="415"/>
    </location>
</feature>
<keyword evidence="4" id="KW-1185">Reference proteome</keyword>
<evidence type="ECO:0000313" key="4">
    <source>
        <dbReference type="Proteomes" id="UP000054097"/>
    </source>
</evidence>
<dbReference type="Proteomes" id="UP000054097">
    <property type="component" value="Unassembled WGS sequence"/>
</dbReference>
<feature type="compositionally biased region" description="Acidic residues" evidence="2">
    <location>
        <begin position="424"/>
        <end position="433"/>
    </location>
</feature>
<dbReference type="STRING" id="933852.A0A0C2XTZ8"/>
<dbReference type="SUPFAM" id="SSF101152">
    <property type="entry name" value="Mob1/phocein"/>
    <property type="match status" value="1"/>
</dbReference>
<evidence type="ECO:0000256" key="1">
    <source>
        <dbReference type="PIRSR" id="PIRSR605301-1"/>
    </source>
</evidence>
<dbReference type="OrthoDB" id="10262609at2759"/>
<dbReference type="InterPro" id="IPR036703">
    <property type="entry name" value="MOB_kinase_act_sf"/>
</dbReference>
<dbReference type="Pfam" id="PF03637">
    <property type="entry name" value="Mob1_phocein"/>
    <property type="match status" value="1"/>
</dbReference>
<dbReference type="AlphaFoldDB" id="A0A0C2XTZ8"/>
<feature type="region of interest" description="Disordered" evidence="2">
    <location>
        <begin position="374"/>
        <end position="516"/>
    </location>
</feature>
<proteinExistence type="predicted"/>
<feature type="compositionally biased region" description="Polar residues" evidence="2">
    <location>
        <begin position="77"/>
        <end position="93"/>
    </location>
</feature>
<feature type="binding site" evidence="1">
    <location>
        <position position="207"/>
    </location>
    <ligand>
        <name>Zn(2+)</name>
        <dbReference type="ChEBI" id="CHEBI:29105"/>
    </ligand>
</feature>
<feature type="compositionally biased region" description="Acidic residues" evidence="2">
    <location>
        <begin position="482"/>
        <end position="495"/>
    </location>
</feature>
<evidence type="ECO:0000313" key="3">
    <source>
        <dbReference type="EMBL" id="KIM32372.1"/>
    </source>
</evidence>
<name>A0A0C2XTZ8_SERVB</name>
<dbReference type="PANTHER" id="PTHR22599">
    <property type="entry name" value="MPS ONE BINDER KINASE ACTIVATOR-LIKE MOB"/>
    <property type="match status" value="1"/>
</dbReference>
<dbReference type="SMART" id="SM01388">
    <property type="entry name" value="Mob1_phocein"/>
    <property type="match status" value="1"/>
</dbReference>
<keyword evidence="1" id="KW-0862">Zinc</keyword>
<feature type="binding site" evidence="1">
    <location>
        <position position="212"/>
    </location>
    <ligand>
        <name>Zn(2+)</name>
        <dbReference type="ChEBI" id="CHEBI:29105"/>
    </ligand>
</feature>
<dbReference type="Gene3D" id="1.20.140.30">
    <property type="entry name" value="MOB kinase activator"/>
    <property type="match status" value="1"/>
</dbReference>
<gene>
    <name evidence="3" type="ORF">M408DRAFT_326964</name>
</gene>
<feature type="region of interest" description="Disordered" evidence="2">
    <location>
        <begin position="286"/>
        <end position="325"/>
    </location>
</feature>
<feature type="region of interest" description="Disordered" evidence="2">
    <location>
        <begin position="77"/>
        <end position="96"/>
    </location>
</feature>
<dbReference type="HOGENOM" id="CLU_022264_0_0_1"/>
<evidence type="ECO:0008006" key="5">
    <source>
        <dbReference type="Google" id="ProtNLM"/>
    </source>
</evidence>
<feature type="region of interest" description="Disordered" evidence="2">
    <location>
        <begin position="1"/>
        <end position="41"/>
    </location>
</feature>
<protein>
    <recommendedName>
        <fullName evidence="5">Mob1/phocein</fullName>
    </recommendedName>
</protein>
<reference evidence="3 4" key="1">
    <citation type="submission" date="2014-04" db="EMBL/GenBank/DDBJ databases">
        <authorList>
            <consortium name="DOE Joint Genome Institute"/>
            <person name="Kuo A."/>
            <person name="Zuccaro A."/>
            <person name="Kohler A."/>
            <person name="Nagy L.G."/>
            <person name="Floudas D."/>
            <person name="Copeland A."/>
            <person name="Barry K.W."/>
            <person name="Cichocki N."/>
            <person name="Veneault-Fourrey C."/>
            <person name="LaButti K."/>
            <person name="Lindquist E.A."/>
            <person name="Lipzen A."/>
            <person name="Lundell T."/>
            <person name="Morin E."/>
            <person name="Murat C."/>
            <person name="Sun H."/>
            <person name="Tunlid A."/>
            <person name="Henrissat B."/>
            <person name="Grigoriev I.V."/>
            <person name="Hibbett D.S."/>
            <person name="Martin F."/>
            <person name="Nordberg H.P."/>
            <person name="Cantor M.N."/>
            <person name="Hua S.X."/>
        </authorList>
    </citation>
    <scope>NUCLEOTIDE SEQUENCE [LARGE SCALE GENOMIC DNA]</scope>
    <source>
        <strain evidence="3 4">MAFF 305830</strain>
    </source>
</reference>
<accession>A0A0C2XTZ8</accession>
<keyword evidence="1" id="KW-0479">Metal-binding</keyword>
<dbReference type="EMBL" id="KN824280">
    <property type="protein sequence ID" value="KIM32372.1"/>
    <property type="molecule type" value="Genomic_DNA"/>
</dbReference>
<evidence type="ECO:0000256" key="2">
    <source>
        <dbReference type="SAM" id="MobiDB-lite"/>
    </source>
</evidence>
<reference evidence="4" key="2">
    <citation type="submission" date="2015-01" db="EMBL/GenBank/DDBJ databases">
        <title>Evolutionary Origins and Diversification of the Mycorrhizal Mutualists.</title>
        <authorList>
            <consortium name="DOE Joint Genome Institute"/>
            <consortium name="Mycorrhizal Genomics Consortium"/>
            <person name="Kohler A."/>
            <person name="Kuo A."/>
            <person name="Nagy L.G."/>
            <person name="Floudas D."/>
            <person name="Copeland A."/>
            <person name="Barry K.W."/>
            <person name="Cichocki N."/>
            <person name="Veneault-Fourrey C."/>
            <person name="LaButti K."/>
            <person name="Lindquist E.A."/>
            <person name="Lipzen A."/>
            <person name="Lundell T."/>
            <person name="Morin E."/>
            <person name="Murat C."/>
            <person name="Riley R."/>
            <person name="Ohm R."/>
            <person name="Sun H."/>
            <person name="Tunlid A."/>
            <person name="Henrissat B."/>
            <person name="Grigoriev I.V."/>
            <person name="Hibbett D.S."/>
            <person name="Martin F."/>
        </authorList>
    </citation>
    <scope>NUCLEOTIDE SEQUENCE [LARGE SCALE GENOMIC DNA]</scope>
    <source>
        <strain evidence="4">MAFF 305830</strain>
    </source>
</reference>
<feature type="binding site" evidence="1">
    <location>
        <position position="133"/>
    </location>
    <ligand>
        <name>Zn(2+)</name>
        <dbReference type="ChEBI" id="CHEBI:29105"/>
    </ligand>
</feature>
<dbReference type="InterPro" id="IPR005301">
    <property type="entry name" value="MOB_kinase_act_fam"/>
</dbReference>
<organism evidence="3 4">
    <name type="scientific">Serendipita vermifera MAFF 305830</name>
    <dbReference type="NCBI Taxonomy" id="933852"/>
    <lineage>
        <taxon>Eukaryota</taxon>
        <taxon>Fungi</taxon>
        <taxon>Dikarya</taxon>
        <taxon>Basidiomycota</taxon>
        <taxon>Agaricomycotina</taxon>
        <taxon>Agaricomycetes</taxon>
        <taxon>Sebacinales</taxon>
        <taxon>Serendipitaceae</taxon>
        <taxon>Serendipita</taxon>
    </lineage>
</organism>